<organism evidence="3 4">
    <name type="scientific">Smittium culicis</name>
    <dbReference type="NCBI Taxonomy" id="133412"/>
    <lineage>
        <taxon>Eukaryota</taxon>
        <taxon>Fungi</taxon>
        <taxon>Fungi incertae sedis</taxon>
        <taxon>Zoopagomycota</taxon>
        <taxon>Kickxellomycotina</taxon>
        <taxon>Harpellomycetes</taxon>
        <taxon>Harpellales</taxon>
        <taxon>Legeriomycetaceae</taxon>
        <taxon>Smittium</taxon>
    </lineage>
</organism>
<keyword evidence="1" id="KW-0863">Zinc-finger</keyword>
<dbReference type="GO" id="GO:0003676">
    <property type="term" value="F:nucleic acid binding"/>
    <property type="evidence" value="ECO:0007669"/>
    <property type="project" value="InterPro"/>
</dbReference>
<sequence length="237" mass="27295">MSIFFYSSPELFAAELRKILYIGTHLQGTPSDWFGTLVLQQSPCLQNYEAFIEEFGSNFSDPSYCIKVRGMLRNCKHGYRSVIAYVTEFRSLARDSGFDNIALVGQFFRGLSLKIIQYLMVTDLPNTLKEIIKISVRVDYRIYTMDQINYSQPQERSRNPFVYHQPVNSLANKMGKNQENAVYKEIDAISSRLRGPLTEAEKTRRYELGLCLYCGGKGHIALDCNRRKLPEKVNTQQ</sequence>
<proteinExistence type="predicted"/>
<dbReference type="InterPro" id="IPR001878">
    <property type="entry name" value="Znf_CCHC"/>
</dbReference>
<dbReference type="InterPro" id="IPR032567">
    <property type="entry name" value="RTL1-rel"/>
</dbReference>
<keyword evidence="1" id="KW-0479">Metal-binding</keyword>
<dbReference type="PROSITE" id="PS50158">
    <property type="entry name" value="ZF_CCHC"/>
    <property type="match status" value="1"/>
</dbReference>
<dbReference type="Proteomes" id="UP000187429">
    <property type="component" value="Unassembled WGS sequence"/>
</dbReference>
<dbReference type="SUPFAM" id="SSF57756">
    <property type="entry name" value="Retrovirus zinc finger-like domains"/>
    <property type="match status" value="1"/>
</dbReference>
<comment type="caution">
    <text evidence="3">The sequence shown here is derived from an EMBL/GenBank/DDBJ whole genome shotgun (WGS) entry which is preliminary data.</text>
</comment>
<gene>
    <name evidence="3" type="ORF">AYI69_g11368</name>
</gene>
<dbReference type="OrthoDB" id="5552562at2759"/>
<keyword evidence="1" id="KW-0862">Zinc</keyword>
<dbReference type="GO" id="GO:0008270">
    <property type="term" value="F:zinc ion binding"/>
    <property type="evidence" value="ECO:0007669"/>
    <property type="project" value="UniProtKB-KW"/>
</dbReference>
<reference evidence="4" key="1">
    <citation type="submission" date="2017-01" db="EMBL/GenBank/DDBJ databases">
        <authorList>
            <person name="Wang Y."/>
            <person name="White M."/>
            <person name="Kvist S."/>
            <person name="Moncalvo J.-M."/>
        </authorList>
    </citation>
    <scope>NUCLEOTIDE SEQUENCE [LARGE SCALE GENOMIC DNA]</scope>
    <source>
        <strain evidence="4">ID-206-W2</strain>
    </source>
</reference>
<name>A0A1R1WZ74_9FUNG</name>
<evidence type="ECO:0000313" key="3">
    <source>
        <dbReference type="EMBL" id="OMJ07678.1"/>
    </source>
</evidence>
<feature type="domain" description="CCHC-type" evidence="2">
    <location>
        <begin position="211"/>
        <end position="224"/>
    </location>
</feature>
<accession>A0A1R1WZ74</accession>
<dbReference type="PANTHER" id="PTHR15503:SF22">
    <property type="entry name" value="TRANSPOSON TY3-I GAG POLYPROTEIN"/>
    <property type="match status" value="1"/>
</dbReference>
<dbReference type="InterPro" id="IPR045358">
    <property type="entry name" value="Ty3_capsid"/>
</dbReference>
<evidence type="ECO:0000256" key="1">
    <source>
        <dbReference type="PROSITE-ProRule" id="PRU00047"/>
    </source>
</evidence>
<dbReference type="AlphaFoldDB" id="A0A1R1WZ74"/>
<keyword evidence="4" id="KW-1185">Reference proteome</keyword>
<dbReference type="PANTHER" id="PTHR15503">
    <property type="entry name" value="LDOC1 RELATED"/>
    <property type="match status" value="1"/>
</dbReference>
<evidence type="ECO:0000259" key="2">
    <source>
        <dbReference type="PROSITE" id="PS50158"/>
    </source>
</evidence>
<dbReference type="EMBL" id="LSSM01007598">
    <property type="protein sequence ID" value="OMJ07678.1"/>
    <property type="molecule type" value="Genomic_DNA"/>
</dbReference>
<dbReference type="Pfam" id="PF19259">
    <property type="entry name" value="Ty3_capsid"/>
    <property type="match status" value="1"/>
</dbReference>
<evidence type="ECO:0000313" key="4">
    <source>
        <dbReference type="Proteomes" id="UP000187429"/>
    </source>
</evidence>
<dbReference type="InterPro" id="IPR036875">
    <property type="entry name" value="Znf_CCHC_sf"/>
</dbReference>
<protein>
    <submittedName>
        <fullName evidence="3">Retrotransposon-derived protein PEG10</fullName>
    </submittedName>
</protein>